<dbReference type="NCBIfam" id="NF033740">
    <property type="entry name" value="MarP_fam_protase"/>
    <property type="match status" value="1"/>
</dbReference>
<evidence type="ECO:0000256" key="5">
    <source>
        <dbReference type="SAM" id="MobiDB-lite"/>
    </source>
</evidence>
<organism evidence="7 8">
    <name type="scientific">Egibacter rhizosphaerae</name>
    <dbReference type="NCBI Taxonomy" id="1670831"/>
    <lineage>
        <taxon>Bacteria</taxon>
        <taxon>Bacillati</taxon>
        <taxon>Actinomycetota</taxon>
        <taxon>Nitriliruptoria</taxon>
        <taxon>Egibacterales</taxon>
        <taxon>Egibacteraceae</taxon>
        <taxon>Egibacter</taxon>
    </lineage>
</organism>
<dbReference type="InterPro" id="IPR047680">
    <property type="entry name" value="MarP-like"/>
</dbReference>
<feature type="transmembrane region" description="Helical" evidence="6">
    <location>
        <begin position="6"/>
        <end position="23"/>
    </location>
</feature>
<dbReference type="GO" id="GO:0009403">
    <property type="term" value="P:toxin biosynthetic process"/>
    <property type="evidence" value="ECO:0007669"/>
    <property type="project" value="InterPro"/>
</dbReference>
<keyword evidence="8" id="KW-1185">Reference proteome</keyword>
<dbReference type="PANTHER" id="PTHR43019">
    <property type="entry name" value="SERINE ENDOPROTEASE DEGS"/>
    <property type="match status" value="1"/>
</dbReference>
<dbReference type="GO" id="GO:0016020">
    <property type="term" value="C:membrane"/>
    <property type="evidence" value="ECO:0007669"/>
    <property type="project" value="UniProtKB-SubCell"/>
</dbReference>
<feature type="transmembrane region" description="Helical" evidence="6">
    <location>
        <begin position="30"/>
        <end position="48"/>
    </location>
</feature>
<keyword evidence="7" id="KW-0645">Protease</keyword>
<feature type="transmembrane region" description="Helical" evidence="6">
    <location>
        <begin position="103"/>
        <end position="121"/>
    </location>
</feature>
<evidence type="ECO:0000256" key="3">
    <source>
        <dbReference type="ARBA" id="ARBA00022989"/>
    </source>
</evidence>
<keyword evidence="4 6" id="KW-0472">Membrane</keyword>
<dbReference type="KEGG" id="erz:ER308_00810"/>
<feature type="region of interest" description="Disordered" evidence="5">
    <location>
        <begin position="382"/>
        <end position="411"/>
    </location>
</feature>
<dbReference type="GO" id="GO:0006508">
    <property type="term" value="P:proteolysis"/>
    <property type="evidence" value="ECO:0007669"/>
    <property type="project" value="UniProtKB-KW"/>
</dbReference>
<reference evidence="7 8" key="1">
    <citation type="submission" date="2019-01" db="EMBL/GenBank/DDBJ databases">
        <title>Egibacter rhizosphaerae EGI 80759T.</title>
        <authorList>
            <person name="Chen D.-D."/>
            <person name="Tian Y."/>
            <person name="Jiao J.-Y."/>
            <person name="Zhang X.-T."/>
            <person name="Zhang Y.-G."/>
            <person name="Zhang Y."/>
            <person name="Xiao M."/>
            <person name="Shu W.-S."/>
            <person name="Li W.-J."/>
        </authorList>
    </citation>
    <scope>NUCLEOTIDE SEQUENCE [LARGE SCALE GENOMIC DNA]</scope>
    <source>
        <strain evidence="7 8">EGI 80759</strain>
    </source>
</reference>
<accession>A0A411YAK5</accession>
<dbReference type="InterPro" id="IPR001940">
    <property type="entry name" value="Peptidase_S1C"/>
</dbReference>
<protein>
    <submittedName>
        <fullName evidence="7">MarP family serine protease</fullName>
    </submittedName>
</protein>
<dbReference type="OrthoDB" id="9766361at2"/>
<dbReference type="Pfam" id="PF13365">
    <property type="entry name" value="Trypsin_2"/>
    <property type="match status" value="1"/>
</dbReference>
<name>A0A411YAK5_9ACTN</name>
<dbReference type="AlphaFoldDB" id="A0A411YAK5"/>
<dbReference type="PANTHER" id="PTHR43019:SF23">
    <property type="entry name" value="PROTEASE DO-LIKE 5, CHLOROPLASTIC"/>
    <property type="match status" value="1"/>
</dbReference>
<evidence type="ECO:0000313" key="8">
    <source>
        <dbReference type="Proteomes" id="UP000291469"/>
    </source>
</evidence>
<sequence length="411" mass="41227">MDPNILDLILALVVLFAAFSGWRRGALAQIATFVGAVGGVVLGAAYAPSLASRFAVEPGVGLAALTLVGVLLAFLLGQTVGAMLGARLRRGAARIGIGPVDSLLGLGVAVAGVLIAAWLLASALTQGPSQSIAAQIQGSEVLTRLDDALPDPPDVVNRAGTFLDSRGFPQVSTGIGAPVGPPVDDPEDGDVRAAVDAAADSVVRVESQGCGRTSQGSGFVTVAGHVVTNAHVIAGGDDVSVAGVGGTHEATAVAFDPATDLAVLRVPDLDAPGVPWVEEPAERETTGATLGFAGGSRDLITRSATVSTRQSMIGRDIYGDDPATREVLTVTAGVERGDSGGPFVTREGRVGGVVFAASTAQEGHGYALSAESVRDAVARAVDRPDGVSTGDCRVAESSPVQGAPAPLPVGR</sequence>
<dbReference type="InterPro" id="IPR009003">
    <property type="entry name" value="Peptidase_S1_PA"/>
</dbReference>
<dbReference type="InterPro" id="IPR003825">
    <property type="entry name" value="Colicin-V_CvpA"/>
</dbReference>
<dbReference type="PRINTS" id="PR00834">
    <property type="entry name" value="PROTEASES2C"/>
</dbReference>
<gene>
    <name evidence="7" type="ORF">ER308_00810</name>
</gene>
<keyword evidence="3 6" id="KW-1133">Transmembrane helix</keyword>
<dbReference type="Proteomes" id="UP000291469">
    <property type="component" value="Chromosome"/>
</dbReference>
<evidence type="ECO:0000313" key="7">
    <source>
        <dbReference type="EMBL" id="QBI18253.1"/>
    </source>
</evidence>
<evidence type="ECO:0000256" key="2">
    <source>
        <dbReference type="ARBA" id="ARBA00022692"/>
    </source>
</evidence>
<dbReference type="GO" id="GO:0004252">
    <property type="term" value="F:serine-type endopeptidase activity"/>
    <property type="evidence" value="ECO:0007669"/>
    <property type="project" value="InterPro"/>
</dbReference>
<dbReference type="RefSeq" id="WP_131153251.1">
    <property type="nucleotide sequence ID" value="NZ_CP036402.1"/>
</dbReference>
<dbReference type="InterPro" id="IPR043504">
    <property type="entry name" value="Peptidase_S1_PA_chymotrypsin"/>
</dbReference>
<keyword evidence="7" id="KW-0378">Hydrolase</keyword>
<dbReference type="SUPFAM" id="SSF50494">
    <property type="entry name" value="Trypsin-like serine proteases"/>
    <property type="match status" value="1"/>
</dbReference>
<evidence type="ECO:0000256" key="4">
    <source>
        <dbReference type="ARBA" id="ARBA00023136"/>
    </source>
</evidence>
<dbReference type="Gene3D" id="2.40.10.10">
    <property type="entry name" value="Trypsin-like serine proteases"/>
    <property type="match status" value="2"/>
</dbReference>
<feature type="transmembrane region" description="Helical" evidence="6">
    <location>
        <begin position="60"/>
        <end position="82"/>
    </location>
</feature>
<keyword evidence="2 6" id="KW-0812">Transmembrane</keyword>
<dbReference type="EMBL" id="CP036402">
    <property type="protein sequence ID" value="QBI18253.1"/>
    <property type="molecule type" value="Genomic_DNA"/>
</dbReference>
<evidence type="ECO:0000256" key="6">
    <source>
        <dbReference type="SAM" id="Phobius"/>
    </source>
</evidence>
<comment type="subcellular location">
    <subcellularLocation>
        <location evidence="1">Membrane</location>
        <topology evidence="1">Multi-pass membrane protein</topology>
    </subcellularLocation>
</comment>
<dbReference type="Pfam" id="PF02674">
    <property type="entry name" value="Colicin_V"/>
    <property type="match status" value="1"/>
</dbReference>
<evidence type="ECO:0000256" key="1">
    <source>
        <dbReference type="ARBA" id="ARBA00004141"/>
    </source>
</evidence>
<proteinExistence type="predicted"/>